<organism evidence="2 3">
    <name type="scientific">Thalassobacillus devorans</name>
    <dbReference type="NCBI Taxonomy" id="279813"/>
    <lineage>
        <taxon>Bacteria</taxon>
        <taxon>Bacillati</taxon>
        <taxon>Bacillota</taxon>
        <taxon>Bacilli</taxon>
        <taxon>Bacillales</taxon>
        <taxon>Bacillaceae</taxon>
        <taxon>Thalassobacillus</taxon>
    </lineage>
</organism>
<dbReference type="InterPro" id="IPR014957">
    <property type="entry name" value="IDEAL_dom"/>
</dbReference>
<dbReference type="EMBL" id="BMCJ01000001">
    <property type="protein sequence ID" value="GGC73636.1"/>
    <property type="molecule type" value="Genomic_DNA"/>
</dbReference>
<protein>
    <recommendedName>
        <fullName evidence="1">IDEAL domain-containing protein</fullName>
    </recommendedName>
</protein>
<dbReference type="InterPro" id="IPR027393">
    <property type="entry name" value="Virus_scaffolding_prot_C"/>
</dbReference>
<evidence type="ECO:0000259" key="1">
    <source>
        <dbReference type="SMART" id="SM00914"/>
    </source>
</evidence>
<evidence type="ECO:0000313" key="2">
    <source>
        <dbReference type="EMBL" id="GGC73636.1"/>
    </source>
</evidence>
<proteinExistence type="predicted"/>
<name>A0ABQ1NLJ3_9BACI</name>
<accession>A0ABQ1NLJ3</accession>
<reference evidence="3" key="1">
    <citation type="journal article" date="2019" name="Int. J. Syst. Evol. Microbiol.">
        <title>The Global Catalogue of Microorganisms (GCM) 10K type strain sequencing project: providing services to taxonomists for standard genome sequencing and annotation.</title>
        <authorList>
            <consortium name="The Broad Institute Genomics Platform"/>
            <consortium name="The Broad Institute Genome Sequencing Center for Infectious Disease"/>
            <person name="Wu L."/>
            <person name="Ma J."/>
        </authorList>
    </citation>
    <scope>NUCLEOTIDE SEQUENCE [LARGE SCALE GENOMIC DNA]</scope>
    <source>
        <strain evidence="3">CCM 7282</strain>
    </source>
</reference>
<feature type="domain" description="IDEAL" evidence="1">
    <location>
        <begin position="38"/>
        <end position="74"/>
    </location>
</feature>
<evidence type="ECO:0000313" key="3">
    <source>
        <dbReference type="Proteomes" id="UP000619534"/>
    </source>
</evidence>
<dbReference type="Proteomes" id="UP000619534">
    <property type="component" value="Unassembled WGS sequence"/>
</dbReference>
<dbReference type="Gene3D" id="4.10.810.10">
    <property type="entry name" value="Virus Scaffolding Protein, Chain A"/>
    <property type="match status" value="1"/>
</dbReference>
<keyword evidence="3" id="KW-1185">Reference proteome</keyword>
<dbReference type="SMART" id="SM00914">
    <property type="entry name" value="IDEAL"/>
    <property type="match status" value="1"/>
</dbReference>
<comment type="caution">
    <text evidence="2">The sequence shown here is derived from an EMBL/GenBank/DDBJ whole genome shotgun (WGS) entry which is preliminary data.</text>
</comment>
<dbReference type="Pfam" id="PF08858">
    <property type="entry name" value="IDEAL"/>
    <property type="match status" value="1"/>
</dbReference>
<dbReference type="RefSeq" id="WP_062444120.1">
    <property type="nucleotide sequence ID" value="NZ_BMCJ01000001.1"/>
</dbReference>
<sequence>MKKQKINYVLRRSPVYGNKTITAKRELSFGLQLASRLILDELSYEFNKHRLDEKINEAIANEDRDSFDRLSKQYQPYTWE</sequence>
<gene>
    <name evidence="2" type="ORF">GCM10007216_00360</name>
</gene>